<dbReference type="AlphaFoldDB" id="A0A2W0H272"/>
<organism evidence="2 3">
    <name type="scientific">Alteribacter lacisalsi</name>
    <dbReference type="NCBI Taxonomy" id="2045244"/>
    <lineage>
        <taxon>Bacteria</taxon>
        <taxon>Bacillati</taxon>
        <taxon>Bacillota</taxon>
        <taxon>Bacilli</taxon>
        <taxon>Bacillales</taxon>
        <taxon>Bacillaceae</taxon>
        <taxon>Alteribacter</taxon>
    </lineage>
</organism>
<evidence type="ECO:0000313" key="2">
    <source>
        <dbReference type="EMBL" id="PYZ95884.1"/>
    </source>
</evidence>
<dbReference type="Gene3D" id="1.10.287.1490">
    <property type="match status" value="1"/>
</dbReference>
<reference evidence="2 3" key="1">
    <citation type="submission" date="2017-10" db="EMBL/GenBank/DDBJ databases">
        <title>Bacillus sp. nov., a halophilic bacterium isolated from a Yangshapao Lake.</title>
        <authorList>
            <person name="Wang H."/>
        </authorList>
    </citation>
    <scope>NUCLEOTIDE SEQUENCE [LARGE SCALE GENOMIC DNA]</scope>
    <source>
        <strain evidence="2 3">YSP-3</strain>
    </source>
</reference>
<protein>
    <submittedName>
        <fullName evidence="2">Uncharacterized protein</fullName>
    </submittedName>
</protein>
<keyword evidence="3" id="KW-1185">Reference proteome</keyword>
<proteinExistence type="predicted"/>
<gene>
    <name evidence="2" type="ORF">CR205_16020</name>
</gene>
<accession>A0A2W0H272</accession>
<name>A0A2W0H272_9BACI</name>
<dbReference type="Pfam" id="PF11316">
    <property type="entry name" value="Rhamno_transf"/>
    <property type="match status" value="1"/>
</dbReference>
<dbReference type="Proteomes" id="UP000248066">
    <property type="component" value="Unassembled WGS sequence"/>
</dbReference>
<dbReference type="InterPro" id="IPR021466">
    <property type="entry name" value="Put_rhamnosyl_transferase"/>
</dbReference>
<keyword evidence="1" id="KW-0175">Coiled coil</keyword>
<dbReference type="RefSeq" id="WP_110521161.1">
    <property type="nucleotide sequence ID" value="NZ_PDOF01000003.1"/>
</dbReference>
<dbReference type="EMBL" id="PDOF01000003">
    <property type="protein sequence ID" value="PYZ95884.1"/>
    <property type="molecule type" value="Genomic_DNA"/>
</dbReference>
<sequence length="365" mass="42477">MSLASRRVIIRIPLNAWAFGGDERLSREWIANRLSIFNRFTLRSLKNQTNQNFTALVAYDKRSEAIINDELEKYDIPDNVVFVSGKEIDPLMDRMVAECEYVLFARIDSDDMYHADVVDELHKKDIREDTEMILNQDGYLYDEGNNQLAYVHFPSPPFYTQVYKSSDFLAGKRFETKSHRDISSFNWELLNSNRNYIVIIHGQNTSTRFKPKSEDDVITDPVKKQEILRSFFGPETAAERDRHIMELVDSAVSRKFSVLAEDGGDEIDGIHKLNQEVSALKEENERLRTALAEFRQNEEEQKTAAVQLRTELNALKKQQDRAKKDTDRRVTKLQEQLSPVVYQQKKLHRISNKPPLKWFKGLLKG</sequence>
<dbReference type="OrthoDB" id="9771846at2"/>
<evidence type="ECO:0000256" key="1">
    <source>
        <dbReference type="SAM" id="Coils"/>
    </source>
</evidence>
<comment type="caution">
    <text evidence="2">The sequence shown here is derived from an EMBL/GenBank/DDBJ whole genome shotgun (WGS) entry which is preliminary data.</text>
</comment>
<evidence type="ECO:0000313" key="3">
    <source>
        <dbReference type="Proteomes" id="UP000248066"/>
    </source>
</evidence>
<feature type="coiled-coil region" evidence="1">
    <location>
        <begin position="270"/>
        <end position="336"/>
    </location>
</feature>